<proteinExistence type="predicted"/>
<protein>
    <submittedName>
        <fullName evidence="1">Uncharacterized protein</fullName>
    </submittedName>
</protein>
<organism evidence="1 2">
    <name type="scientific">Roseicyclus marinus</name>
    <dbReference type="NCBI Taxonomy" id="2161673"/>
    <lineage>
        <taxon>Bacteria</taxon>
        <taxon>Pseudomonadati</taxon>
        <taxon>Pseudomonadota</taxon>
        <taxon>Alphaproteobacteria</taxon>
        <taxon>Rhodobacterales</taxon>
        <taxon>Roseobacteraceae</taxon>
        <taxon>Roseicyclus</taxon>
    </lineage>
</organism>
<dbReference type="EMBL" id="AP027266">
    <property type="protein sequence ID" value="BDW84846.1"/>
    <property type="molecule type" value="Genomic_DNA"/>
</dbReference>
<dbReference type="Proteomes" id="UP001337723">
    <property type="component" value="Chromosome"/>
</dbReference>
<sequence length="53" mass="5960">MRRDARTLPKVDEGGQLVRRDVRAPPKVDEAGSWCAVTRAPYPRWERGEVGAP</sequence>
<dbReference type="KEGG" id="rmai:MACH21_10230"/>
<evidence type="ECO:0000313" key="2">
    <source>
        <dbReference type="Proteomes" id="UP001337723"/>
    </source>
</evidence>
<gene>
    <name evidence="1" type="ORF">MACH21_10230</name>
</gene>
<reference evidence="1 2" key="1">
    <citation type="submission" date="2023-01" db="EMBL/GenBank/DDBJ databases">
        <title>Complete genome sequence of Roseicyclus marinus strain Dej080120_10.</title>
        <authorList>
            <person name="Ueki S."/>
            <person name="Maruyama F."/>
        </authorList>
    </citation>
    <scope>NUCLEOTIDE SEQUENCE [LARGE SCALE GENOMIC DNA]</scope>
    <source>
        <strain evidence="1 2">Dej080120_10</strain>
    </source>
</reference>
<name>A0AA48HIJ3_9RHOB</name>
<dbReference type="AlphaFoldDB" id="A0AA48HIJ3"/>
<evidence type="ECO:0000313" key="1">
    <source>
        <dbReference type="EMBL" id="BDW84846.1"/>
    </source>
</evidence>
<keyword evidence="2" id="KW-1185">Reference proteome</keyword>
<accession>A0AA48HIJ3</accession>